<feature type="binding site" evidence="1">
    <location>
        <begin position="468"/>
        <end position="475"/>
    </location>
    <ligand>
        <name>ATP</name>
        <dbReference type="ChEBI" id="CHEBI:30616"/>
    </ligand>
</feature>
<dbReference type="InterPro" id="IPR036961">
    <property type="entry name" value="Kinesin_motor_dom_sf"/>
</dbReference>
<dbReference type="GO" id="GO:0007018">
    <property type="term" value="P:microtubule-based movement"/>
    <property type="evidence" value="ECO:0007669"/>
    <property type="project" value="InterPro"/>
</dbReference>
<feature type="non-terminal residue" evidence="4">
    <location>
        <position position="477"/>
    </location>
</feature>
<evidence type="ECO:0000256" key="1">
    <source>
        <dbReference type="PROSITE-ProRule" id="PRU00283"/>
    </source>
</evidence>
<keyword evidence="1" id="KW-0067">ATP-binding</keyword>
<keyword evidence="1" id="KW-0505">Motor protein</keyword>
<comment type="similarity">
    <text evidence="1">Belongs to the TRAFAC class myosin-kinesin ATPase superfamily. Kinesin family.</text>
</comment>
<dbReference type="eggNOG" id="KOG0239">
    <property type="taxonomic scope" value="Eukaryota"/>
</dbReference>
<evidence type="ECO:0000259" key="3">
    <source>
        <dbReference type="PROSITE" id="PS50067"/>
    </source>
</evidence>
<dbReference type="InParanoid" id="A9V6R0"/>
<evidence type="ECO:0000256" key="2">
    <source>
        <dbReference type="SAM" id="SignalP"/>
    </source>
</evidence>
<dbReference type="AlphaFoldDB" id="A9V6R0"/>
<feature type="signal peptide" evidence="2">
    <location>
        <begin position="1"/>
        <end position="21"/>
    </location>
</feature>
<dbReference type="EMBL" id="CH991563">
    <property type="protein sequence ID" value="EDQ86850.1"/>
    <property type="molecule type" value="Genomic_DNA"/>
</dbReference>
<keyword evidence="5" id="KW-1185">Reference proteome</keyword>
<dbReference type="Pfam" id="PF00225">
    <property type="entry name" value="Kinesin"/>
    <property type="match status" value="1"/>
</dbReference>
<dbReference type="GeneID" id="5893598"/>
<proteinExistence type="inferred from homology"/>
<protein>
    <recommendedName>
        <fullName evidence="3">Kinesin motor domain-containing protein</fullName>
    </recommendedName>
</protein>
<sequence>MATGALPAALASLTLLIETAARRRDLTVYVCTQAVRIVLAKLHAQGTLPTLPHANLVALSTALGLLHQQRAHGTSRGLTHSLLAVLNPEPGQEWWQRVPRLSHAIQQVRPALLRYLLRPLHVRPALEQQLAHVLETSAMGALTGVALKLGLKLVQHLHQSSPRAGQAAGRSLPLIRVLALYPALFKATELLLGHFRGHHSDASSRAALAGGVATLALHKTVSPALSAYFLGKALDGRFDCARTDTGQDVALFASAAAVIVHFAIFEPQRLPASYNMFLNKVTGAHTPHAPQTHTQAPSPHRHTHIRRQREDAIKSVGAKKRKARKPRLALQQRTPAAEAQLLSERFLSFVDHGSYNAIAVSSAAADGHSLDSNAGTPTTTVFLRIRPKVRQAAVQDTGEDDPDIIQAVENTVIFDDVKCPDKEERFKPYTFDRVFQPGLAQADVFDQALQPYLRHFVAGFNVCLFCYGQTGSGKTHT</sequence>
<evidence type="ECO:0000313" key="4">
    <source>
        <dbReference type="EMBL" id="EDQ86850.1"/>
    </source>
</evidence>
<dbReference type="GO" id="GO:0003777">
    <property type="term" value="F:microtubule motor activity"/>
    <property type="evidence" value="ECO:0007669"/>
    <property type="project" value="InterPro"/>
</dbReference>
<dbReference type="GO" id="GO:0008017">
    <property type="term" value="F:microtubule binding"/>
    <property type="evidence" value="ECO:0007669"/>
    <property type="project" value="InterPro"/>
</dbReference>
<accession>A9V6R0</accession>
<dbReference type="InterPro" id="IPR027640">
    <property type="entry name" value="Kinesin-like_fam"/>
</dbReference>
<feature type="domain" description="Kinesin motor" evidence="3">
    <location>
        <begin position="378"/>
        <end position="477"/>
    </location>
</feature>
<evidence type="ECO:0000313" key="5">
    <source>
        <dbReference type="Proteomes" id="UP000001357"/>
    </source>
</evidence>
<dbReference type="Gene3D" id="3.40.850.10">
    <property type="entry name" value="Kinesin motor domain"/>
    <property type="match status" value="1"/>
</dbReference>
<dbReference type="RefSeq" id="XP_001748395.1">
    <property type="nucleotide sequence ID" value="XM_001748343.1"/>
</dbReference>
<dbReference type="PROSITE" id="PS50067">
    <property type="entry name" value="KINESIN_MOTOR_2"/>
    <property type="match status" value="1"/>
</dbReference>
<reference evidence="4 5" key="1">
    <citation type="journal article" date="2008" name="Nature">
        <title>The genome of the choanoflagellate Monosiga brevicollis and the origin of metazoans.</title>
        <authorList>
            <consortium name="JGI Sequencing"/>
            <person name="King N."/>
            <person name="Westbrook M.J."/>
            <person name="Young S.L."/>
            <person name="Kuo A."/>
            <person name="Abedin M."/>
            <person name="Chapman J."/>
            <person name="Fairclough S."/>
            <person name="Hellsten U."/>
            <person name="Isogai Y."/>
            <person name="Letunic I."/>
            <person name="Marr M."/>
            <person name="Pincus D."/>
            <person name="Putnam N."/>
            <person name="Rokas A."/>
            <person name="Wright K.J."/>
            <person name="Zuzow R."/>
            <person name="Dirks W."/>
            <person name="Good M."/>
            <person name="Goodstein D."/>
            <person name="Lemons D."/>
            <person name="Li W."/>
            <person name="Lyons J.B."/>
            <person name="Morris A."/>
            <person name="Nichols S."/>
            <person name="Richter D.J."/>
            <person name="Salamov A."/>
            <person name="Bork P."/>
            <person name="Lim W.A."/>
            <person name="Manning G."/>
            <person name="Miller W.T."/>
            <person name="McGinnis W."/>
            <person name="Shapiro H."/>
            <person name="Tjian R."/>
            <person name="Grigoriev I.V."/>
            <person name="Rokhsar D."/>
        </authorList>
    </citation>
    <scope>NUCLEOTIDE SEQUENCE [LARGE SCALE GENOMIC DNA]</scope>
    <source>
        <strain evidence="5">MX1 / ATCC 50154</strain>
    </source>
</reference>
<dbReference type="KEGG" id="mbr:MONBRDRAFT_27878"/>
<gene>
    <name evidence="4" type="ORF">MONBRDRAFT_27878</name>
</gene>
<feature type="chain" id="PRO_5002742742" description="Kinesin motor domain-containing protein" evidence="2">
    <location>
        <begin position="22"/>
        <end position="477"/>
    </location>
</feature>
<name>A9V6R0_MONBE</name>
<keyword evidence="1" id="KW-0547">Nucleotide-binding</keyword>
<dbReference type="Proteomes" id="UP000001357">
    <property type="component" value="Unassembled WGS sequence"/>
</dbReference>
<dbReference type="GO" id="GO:0005524">
    <property type="term" value="F:ATP binding"/>
    <property type="evidence" value="ECO:0007669"/>
    <property type="project" value="UniProtKB-UniRule"/>
</dbReference>
<dbReference type="InterPro" id="IPR001752">
    <property type="entry name" value="Kinesin_motor_dom"/>
</dbReference>
<dbReference type="STRING" id="81824.A9V6R0"/>
<organism evidence="4 5">
    <name type="scientific">Monosiga brevicollis</name>
    <name type="common">Choanoflagellate</name>
    <dbReference type="NCBI Taxonomy" id="81824"/>
    <lineage>
        <taxon>Eukaryota</taxon>
        <taxon>Choanoflagellata</taxon>
        <taxon>Craspedida</taxon>
        <taxon>Salpingoecidae</taxon>
        <taxon>Monosiga</taxon>
    </lineage>
</organism>
<dbReference type="InterPro" id="IPR027417">
    <property type="entry name" value="P-loop_NTPase"/>
</dbReference>
<dbReference type="SUPFAM" id="SSF52540">
    <property type="entry name" value="P-loop containing nucleoside triphosphate hydrolases"/>
    <property type="match status" value="1"/>
</dbReference>
<keyword evidence="2" id="KW-0732">Signal</keyword>
<dbReference type="PANTHER" id="PTHR24115">
    <property type="entry name" value="KINESIN-RELATED"/>
    <property type="match status" value="1"/>
</dbReference>